<keyword evidence="8 11" id="KW-1133">Transmembrane helix</keyword>
<evidence type="ECO:0000256" key="11">
    <source>
        <dbReference type="SAM" id="Phobius"/>
    </source>
</evidence>
<name>A0A1R0H1T7_9FUNG</name>
<keyword evidence="4 11" id="KW-0812">Transmembrane</keyword>
<evidence type="ECO:0000256" key="6">
    <source>
        <dbReference type="ARBA" id="ARBA00022741"/>
    </source>
</evidence>
<dbReference type="Pfam" id="PF00664">
    <property type="entry name" value="ABC_membrane"/>
    <property type="match status" value="2"/>
</dbReference>
<dbReference type="GO" id="GO:0005524">
    <property type="term" value="F:ATP binding"/>
    <property type="evidence" value="ECO:0007669"/>
    <property type="project" value="UniProtKB-KW"/>
</dbReference>
<dbReference type="SMART" id="SM00382">
    <property type="entry name" value="AAA"/>
    <property type="match status" value="2"/>
</dbReference>
<dbReference type="InterPro" id="IPR003439">
    <property type="entry name" value="ABC_transporter-like_ATP-bd"/>
</dbReference>
<evidence type="ECO:0000256" key="5">
    <source>
        <dbReference type="ARBA" id="ARBA00022737"/>
    </source>
</evidence>
<dbReference type="PROSITE" id="PS00211">
    <property type="entry name" value="ABC_TRANSPORTER_1"/>
    <property type="match status" value="1"/>
</dbReference>
<feature type="region of interest" description="Disordered" evidence="10">
    <location>
        <begin position="1"/>
        <end position="31"/>
    </location>
</feature>
<feature type="transmembrane region" description="Helical" evidence="11">
    <location>
        <begin position="721"/>
        <end position="745"/>
    </location>
</feature>
<evidence type="ECO:0000256" key="1">
    <source>
        <dbReference type="ARBA" id="ARBA00004141"/>
    </source>
</evidence>
<dbReference type="GO" id="GO:0005743">
    <property type="term" value="C:mitochondrial inner membrane"/>
    <property type="evidence" value="ECO:0007669"/>
    <property type="project" value="TreeGrafter"/>
</dbReference>
<dbReference type="GO" id="GO:0090374">
    <property type="term" value="P:oligopeptide export from mitochondrion"/>
    <property type="evidence" value="ECO:0007669"/>
    <property type="project" value="TreeGrafter"/>
</dbReference>
<dbReference type="GO" id="GO:0015421">
    <property type="term" value="F:ABC-type oligopeptide transporter activity"/>
    <property type="evidence" value="ECO:0007669"/>
    <property type="project" value="TreeGrafter"/>
</dbReference>
<keyword evidence="7" id="KW-0067">ATP-binding</keyword>
<comment type="similarity">
    <text evidence="2">Belongs to the ABC transporter superfamily. ABCB family. Multidrug resistance exporter (TC 3.A.1.201) subfamily.</text>
</comment>
<dbReference type="OrthoDB" id="6500128at2759"/>
<dbReference type="InterPro" id="IPR039421">
    <property type="entry name" value="Type_1_exporter"/>
</dbReference>
<dbReference type="PANTHER" id="PTHR43394:SF27">
    <property type="entry name" value="ATP-DEPENDENT TRANSLOCASE ABCB1-LIKE"/>
    <property type="match status" value="1"/>
</dbReference>
<evidence type="ECO:0000256" key="9">
    <source>
        <dbReference type="ARBA" id="ARBA00023136"/>
    </source>
</evidence>
<keyword evidence="6" id="KW-0547">Nucleotide-binding</keyword>
<evidence type="ECO:0000256" key="10">
    <source>
        <dbReference type="SAM" id="MobiDB-lite"/>
    </source>
</evidence>
<feature type="non-terminal residue" evidence="14">
    <location>
        <position position="1182"/>
    </location>
</feature>
<feature type="transmembrane region" description="Helical" evidence="11">
    <location>
        <begin position="231"/>
        <end position="250"/>
    </location>
</feature>
<feature type="domain" description="ABC transporter" evidence="12">
    <location>
        <begin position="409"/>
        <end position="650"/>
    </location>
</feature>
<dbReference type="PROSITE" id="PS50893">
    <property type="entry name" value="ABC_TRANSPORTER_2"/>
    <property type="match status" value="1"/>
</dbReference>
<dbReference type="InterPro" id="IPR017871">
    <property type="entry name" value="ABC_transporter-like_CS"/>
</dbReference>
<dbReference type="CDD" id="cd18578">
    <property type="entry name" value="ABC_6TM_Pgp_ABCB1_D2_like"/>
    <property type="match status" value="1"/>
</dbReference>
<dbReference type="PANTHER" id="PTHR43394">
    <property type="entry name" value="ATP-DEPENDENT PERMEASE MDL1, MITOCHONDRIAL"/>
    <property type="match status" value="1"/>
</dbReference>
<dbReference type="STRING" id="133383.A0A1R0H1T7"/>
<dbReference type="FunFam" id="3.40.50.300:FF:000205">
    <property type="entry name" value="ABC transporter B family member 4"/>
    <property type="match status" value="1"/>
</dbReference>
<evidence type="ECO:0000256" key="8">
    <source>
        <dbReference type="ARBA" id="ARBA00022989"/>
    </source>
</evidence>
<dbReference type="PROSITE" id="PS50929">
    <property type="entry name" value="ABC_TM1F"/>
    <property type="match status" value="2"/>
</dbReference>
<dbReference type="Gene3D" id="3.40.50.300">
    <property type="entry name" value="P-loop containing nucleotide triphosphate hydrolases"/>
    <property type="match status" value="2"/>
</dbReference>
<feature type="transmembrane region" description="Helical" evidence="11">
    <location>
        <begin position="75"/>
        <end position="98"/>
    </location>
</feature>
<dbReference type="Proteomes" id="UP000187455">
    <property type="component" value="Unassembled WGS sequence"/>
</dbReference>
<dbReference type="InterPro" id="IPR036640">
    <property type="entry name" value="ABC1_TM_sf"/>
</dbReference>
<dbReference type="AlphaFoldDB" id="A0A1R0H1T7"/>
<dbReference type="GO" id="GO:0016887">
    <property type="term" value="F:ATP hydrolysis activity"/>
    <property type="evidence" value="ECO:0007669"/>
    <property type="project" value="InterPro"/>
</dbReference>
<dbReference type="FunFam" id="1.20.1560.10:FF:000018">
    <property type="entry name" value="ATP-binding cassette subfamily B member 11"/>
    <property type="match status" value="1"/>
</dbReference>
<dbReference type="InterPro" id="IPR011527">
    <property type="entry name" value="ABC1_TM_dom"/>
</dbReference>
<dbReference type="Gene3D" id="1.20.1560.10">
    <property type="entry name" value="ABC transporter type 1, transmembrane domain"/>
    <property type="match status" value="1"/>
</dbReference>
<dbReference type="InterPro" id="IPR027417">
    <property type="entry name" value="P-loop_NTPase"/>
</dbReference>
<feature type="domain" description="ABC transmembrane type-1" evidence="13">
    <location>
        <begin position="78"/>
        <end position="373"/>
    </location>
</feature>
<keyword evidence="3" id="KW-0813">Transport</keyword>
<dbReference type="CDD" id="cd03249">
    <property type="entry name" value="ABC_MTABC3_MDL1_MDL2"/>
    <property type="match status" value="1"/>
</dbReference>
<evidence type="ECO:0000259" key="12">
    <source>
        <dbReference type="PROSITE" id="PS50893"/>
    </source>
</evidence>
<dbReference type="EMBL" id="LSSL01001068">
    <property type="protein sequence ID" value="OLY83107.1"/>
    <property type="molecule type" value="Genomic_DNA"/>
</dbReference>
<evidence type="ECO:0000259" key="13">
    <source>
        <dbReference type="PROSITE" id="PS50929"/>
    </source>
</evidence>
<evidence type="ECO:0000256" key="3">
    <source>
        <dbReference type="ARBA" id="ARBA00022448"/>
    </source>
</evidence>
<protein>
    <submittedName>
        <fullName evidence="14">Multidrug resistance protein 1B</fullName>
    </submittedName>
</protein>
<comment type="caution">
    <text evidence="14">The sequence shown here is derived from an EMBL/GenBank/DDBJ whole genome shotgun (WGS) entry which is preliminary data.</text>
</comment>
<dbReference type="Pfam" id="PF00005">
    <property type="entry name" value="ABC_tran"/>
    <property type="match status" value="2"/>
</dbReference>
<organism evidence="14 15">
    <name type="scientific">Smittium mucronatum</name>
    <dbReference type="NCBI Taxonomy" id="133383"/>
    <lineage>
        <taxon>Eukaryota</taxon>
        <taxon>Fungi</taxon>
        <taxon>Fungi incertae sedis</taxon>
        <taxon>Zoopagomycota</taxon>
        <taxon>Kickxellomycotina</taxon>
        <taxon>Harpellomycetes</taxon>
        <taxon>Harpellales</taxon>
        <taxon>Legeriomycetaceae</taxon>
        <taxon>Smittium</taxon>
    </lineage>
</organism>
<evidence type="ECO:0000256" key="4">
    <source>
        <dbReference type="ARBA" id="ARBA00022692"/>
    </source>
</evidence>
<feature type="transmembrane region" description="Helical" evidence="11">
    <location>
        <begin position="132"/>
        <end position="155"/>
    </location>
</feature>
<gene>
    <name evidence="14" type="ORF">AYI68_g2761</name>
</gene>
<feature type="transmembrane region" description="Helical" evidence="11">
    <location>
        <begin position="345"/>
        <end position="365"/>
    </location>
</feature>
<feature type="transmembrane region" description="Helical" evidence="11">
    <location>
        <begin position="206"/>
        <end position="225"/>
    </location>
</feature>
<feature type="transmembrane region" description="Helical" evidence="11">
    <location>
        <begin position="946"/>
        <end position="970"/>
    </location>
</feature>
<dbReference type="CDD" id="cd18577">
    <property type="entry name" value="ABC_6TM_Pgp_ABCB1_D1_like"/>
    <property type="match status" value="1"/>
</dbReference>
<keyword evidence="9 11" id="KW-0472">Membrane</keyword>
<feature type="transmembrane region" description="Helical" evidence="11">
    <location>
        <begin position="311"/>
        <end position="333"/>
    </location>
</feature>
<feature type="domain" description="ABC transmembrane type-1" evidence="13">
    <location>
        <begin position="726"/>
        <end position="1011"/>
    </location>
</feature>
<evidence type="ECO:0000256" key="7">
    <source>
        <dbReference type="ARBA" id="ARBA00022840"/>
    </source>
</evidence>
<accession>A0A1R0H1T7</accession>
<dbReference type="InterPro" id="IPR003593">
    <property type="entry name" value="AAA+_ATPase"/>
</dbReference>
<dbReference type="SUPFAM" id="SSF52540">
    <property type="entry name" value="P-loop containing nucleoside triphosphate hydrolases"/>
    <property type="match status" value="2"/>
</dbReference>
<reference evidence="14 15" key="1">
    <citation type="journal article" date="2016" name="Mol. Biol. Evol.">
        <title>Genome-Wide Survey of Gut Fungi (Harpellales) Reveals the First Horizontally Transferred Ubiquitin Gene from a Mosquito Host.</title>
        <authorList>
            <person name="Wang Y."/>
            <person name="White M.M."/>
            <person name="Kvist S."/>
            <person name="Moncalvo J.M."/>
        </authorList>
    </citation>
    <scope>NUCLEOTIDE SEQUENCE [LARGE SCALE GENOMIC DNA]</scope>
    <source>
        <strain evidence="14 15">ALG-7-W6</strain>
    </source>
</reference>
<evidence type="ECO:0000313" key="14">
    <source>
        <dbReference type="EMBL" id="OLY83107.1"/>
    </source>
</evidence>
<proteinExistence type="inferred from homology"/>
<sequence length="1182" mass="129944">MKIKNLKPSKASVKVQTTSSHRSENKDSLSGFPKTFEKFSKSRNTNESSNSIPEKTVHTVSLLQLFRFSTFSERIILAFGSLFSVVTGSALPLVVVLFSNLSAEFIKYSKEVVLNPQLAKSDLKTGVKYNCLFIVAISAAALISAYIQNVSFSIVSERNSLRIRELYYTSVLRQNMAWFDKTFAGDLTTRISSDVVLIQDGTGPKLSLLIQLTTTFVSSFVIGFIKGWKMALVVMSIIPVLVVIGLFMSISVDKKTKVTLECRAKSGSIANEALSSMKTVMAFNGQKRESARYNSSNDLAAKAELSKSFSLALGLGGIYFCTYAIYSLGFWYGSKLIRMGQLDPASVLNVFFAFVIGGFSLGGAAPSISAVTSARGAAANVFDVIDRVSPIDPIEMDNGVKVDSFIGEIEFDNVSFSYPSRNDTKALDGFTMKIKPGQKVALVGHSGCGKSTTIGLIQRFYDVDSGSVKIDGVDIHQYNVRSLRQNMGIVSQEPVLFDTSILKNIQYGAKDYEKSPPTFEQIVQACKEANIHDFIMSLPLKYDTVVGERGAQLSGGQKQRIAIARSLIRNPQILLLDEATSALDTESERLVQDALDRSSKNRTTITVAHRLSTIKDSDVIYVCNKGRVVEYGTHEELVGRNGAYSALVNAQTINSEYLEPLETESKKFDLEKIHKEKFLSIDLSKTIKEPELELEDTVIVSNKSGISSLIKIFTCDRKNMIPFIPGLLGSAIDGSIFPLLAIFYAKMLASFSETDFAKQKKDTDLYSLIFLILGIVVFFSVFCRTYFCSLGSLKATEKLRSDFYKSIIFQDSKFFDKTENGTGSLTARLASEPEGIYKFGSESFPMTLTSFFSMIVGISISFSRDWRLTLIMLVIFPLIVYSEGEQQKSMFGRVKKSKMVSEASAKEAAETVSNIRTVAALTRELMFIENFCKNNSKHYGYAIKSCFYGGISFAFSQSLMFLFYALAFYFGSLFVLNGTLSIESMFGAMEAIVFASVALGQSSQHLSLAPKALVSSVKLVESLSTKPKIDIKNPDGRSITDIKGELSFLNAEFSYPSRIDVKILKGVSLNVKPGTTVGLVGSSGSGKSTIINLALRLYDLLDGSVKLEDVDVKDWNLHSLRNEPALVSQEPSLFDVSIAENIRYGKPDATQQEIEMAAKAANIHQVIIDLPDGYETRAGANG</sequence>
<comment type="subcellular location">
    <subcellularLocation>
        <location evidence="1">Membrane</location>
        <topology evidence="1">Multi-pass membrane protein</topology>
    </subcellularLocation>
</comment>
<evidence type="ECO:0000256" key="2">
    <source>
        <dbReference type="ARBA" id="ARBA00007577"/>
    </source>
</evidence>
<keyword evidence="15" id="KW-1185">Reference proteome</keyword>
<feature type="transmembrane region" description="Helical" evidence="11">
    <location>
        <begin position="765"/>
        <end position="787"/>
    </location>
</feature>
<keyword evidence="5" id="KW-0677">Repeat</keyword>
<evidence type="ECO:0000313" key="15">
    <source>
        <dbReference type="Proteomes" id="UP000187455"/>
    </source>
</evidence>
<dbReference type="SUPFAM" id="SSF90123">
    <property type="entry name" value="ABC transporter transmembrane region"/>
    <property type="match status" value="2"/>
</dbReference>